<dbReference type="CDD" id="cd00265">
    <property type="entry name" value="MADS_MEF2_like"/>
    <property type="match status" value="1"/>
</dbReference>
<protein>
    <submittedName>
        <fullName evidence="8">Agamous-like MADS-box protein AGL61</fullName>
    </submittedName>
</protein>
<keyword evidence="3" id="KW-0238">DNA-binding</keyword>
<keyword evidence="6" id="KW-1133">Transmembrane helix</keyword>
<accession>A0A2I0XB72</accession>
<dbReference type="GO" id="GO:0046983">
    <property type="term" value="F:protein dimerization activity"/>
    <property type="evidence" value="ECO:0007669"/>
    <property type="project" value="InterPro"/>
</dbReference>
<dbReference type="SMART" id="SM00432">
    <property type="entry name" value="MADS"/>
    <property type="match status" value="1"/>
</dbReference>
<dbReference type="InterPro" id="IPR033896">
    <property type="entry name" value="MEF2-like_N"/>
</dbReference>
<gene>
    <name evidence="8" type="primary">AGL61</name>
    <name evidence="8" type="ORF">MA16_Dca014826</name>
</gene>
<evidence type="ECO:0000256" key="2">
    <source>
        <dbReference type="ARBA" id="ARBA00023015"/>
    </source>
</evidence>
<dbReference type="EMBL" id="KZ501994">
    <property type="protein sequence ID" value="PKU85146.1"/>
    <property type="molecule type" value="Genomic_DNA"/>
</dbReference>
<keyword evidence="2" id="KW-0805">Transcription regulation</keyword>
<dbReference type="InterPro" id="IPR036879">
    <property type="entry name" value="TF_MADSbox_sf"/>
</dbReference>
<keyword evidence="9" id="KW-1185">Reference proteome</keyword>
<evidence type="ECO:0000256" key="1">
    <source>
        <dbReference type="ARBA" id="ARBA00004123"/>
    </source>
</evidence>
<evidence type="ECO:0000256" key="6">
    <source>
        <dbReference type="SAM" id="Phobius"/>
    </source>
</evidence>
<dbReference type="PANTHER" id="PTHR11945:SF610">
    <property type="entry name" value="AGAMOUS-LIKE MADS-BOX PROTEIN AGL61"/>
    <property type="match status" value="1"/>
</dbReference>
<reference evidence="8 9" key="2">
    <citation type="journal article" date="2017" name="Nature">
        <title>The Apostasia genome and the evolution of orchids.</title>
        <authorList>
            <person name="Zhang G.Q."/>
            <person name="Liu K.W."/>
            <person name="Li Z."/>
            <person name="Lohaus R."/>
            <person name="Hsiao Y.Y."/>
            <person name="Niu S.C."/>
            <person name="Wang J.Y."/>
            <person name="Lin Y.C."/>
            <person name="Xu Q."/>
            <person name="Chen L.J."/>
            <person name="Yoshida K."/>
            <person name="Fujiwara S."/>
            <person name="Wang Z.W."/>
            <person name="Zhang Y.Q."/>
            <person name="Mitsuda N."/>
            <person name="Wang M."/>
            <person name="Liu G.H."/>
            <person name="Pecoraro L."/>
            <person name="Huang H.X."/>
            <person name="Xiao X.J."/>
            <person name="Lin M."/>
            <person name="Wu X.Y."/>
            <person name="Wu W.L."/>
            <person name="Chen Y.Y."/>
            <person name="Chang S.B."/>
            <person name="Sakamoto S."/>
            <person name="Ohme-Takagi M."/>
            <person name="Yagi M."/>
            <person name="Zeng S.J."/>
            <person name="Shen C.Y."/>
            <person name="Yeh C.M."/>
            <person name="Luo Y.B."/>
            <person name="Tsai W.C."/>
            <person name="Van de Peer Y."/>
            <person name="Liu Z.J."/>
        </authorList>
    </citation>
    <scope>NUCLEOTIDE SEQUENCE [LARGE SCALE GENOMIC DNA]</scope>
    <source>
        <tissue evidence="8">The whole plant</tissue>
    </source>
</reference>
<dbReference type="STRING" id="906689.A0A2I0XB72"/>
<dbReference type="Gene3D" id="3.40.1810.10">
    <property type="entry name" value="Transcription factor, MADS-box"/>
    <property type="match status" value="1"/>
</dbReference>
<feature type="transmembrane region" description="Helical" evidence="6">
    <location>
        <begin position="153"/>
        <end position="173"/>
    </location>
</feature>
<keyword evidence="6" id="KW-0472">Membrane</keyword>
<dbReference type="PROSITE" id="PS50066">
    <property type="entry name" value="MADS_BOX_2"/>
    <property type="match status" value="1"/>
</dbReference>
<name>A0A2I0XB72_9ASPA</name>
<keyword evidence="4" id="KW-0804">Transcription</keyword>
<dbReference type="GO" id="GO:0000981">
    <property type="term" value="F:DNA-binding transcription factor activity, RNA polymerase II-specific"/>
    <property type="evidence" value="ECO:0007669"/>
    <property type="project" value="TreeGrafter"/>
</dbReference>
<feature type="domain" description="MADS-box" evidence="7">
    <location>
        <begin position="208"/>
        <end position="268"/>
    </location>
</feature>
<dbReference type="GO" id="GO:0000978">
    <property type="term" value="F:RNA polymerase II cis-regulatory region sequence-specific DNA binding"/>
    <property type="evidence" value="ECO:0007669"/>
    <property type="project" value="TreeGrafter"/>
</dbReference>
<dbReference type="Proteomes" id="UP000233837">
    <property type="component" value="Unassembled WGS sequence"/>
</dbReference>
<keyword evidence="6" id="KW-0812">Transmembrane</keyword>
<organism evidence="8 9">
    <name type="scientific">Dendrobium catenatum</name>
    <dbReference type="NCBI Taxonomy" id="906689"/>
    <lineage>
        <taxon>Eukaryota</taxon>
        <taxon>Viridiplantae</taxon>
        <taxon>Streptophyta</taxon>
        <taxon>Embryophyta</taxon>
        <taxon>Tracheophyta</taxon>
        <taxon>Spermatophyta</taxon>
        <taxon>Magnoliopsida</taxon>
        <taxon>Liliopsida</taxon>
        <taxon>Asparagales</taxon>
        <taxon>Orchidaceae</taxon>
        <taxon>Epidendroideae</taxon>
        <taxon>Malaxideae</taxon>
        <taxon>Dendrobiinae</taxon>
        <taxon>Dendrobium</taxon>
    </lineage>
</organism>
<dbReference type="InterPro" id="IPR002100">
    <property type="entry name" value="TF_MADSbox"/>
</dbReference>
<dbReference type="PANTHER" id="PTHR11945">
    <property type="entry name" value="MADS BOX PROTEIN"/>
    <property type="match status" value="1"/>
</dbReference>
<evidence type="ECO:0000256" key="5">
    <source>
        <dbReference type="ARBA" id="ARBA00023242"/>
    </source>
</evidence>
<dbReference type="AlphaFoldDB" id="A0A2I0XB72"/>
<dbReference type="GO" id="GO:0045944">
    <property type="term" value="P:positive regulation of transcription by RNA polymerase II"/>
    <property type="evidence" value="ECO:0007669"/>
    <property type="project" value="InterPro"/>
</dbReference>
<dbReference type="SUPFAM" id="SSF55455">
    <property type="entry name" value="SRF-like"/>
    <property type="match status" value="1"/>
</dbReference>
<dbReference type="Pfam" id="PF00319">
    <property type="entry name" value="SRF-TF"/>
    <property type="match status" value="1"/>
</dbReference>
<proteinExistence type="predicted"/>
<evidence type="ECO:0000256" key="4">
    <source>
        <dbReference type="ARBA" id="ARBA00023163"/>
    </source>
</evidence>
<sequence>MKHARALERSAGCAGKVDRGQRSLRIAIRLKARCGARDEMKLMVIDSRIGADACYREYLGRLRGRMNWTSKGTDSERRSGPIVRGATKIAKGESCRKMSDGMVSIGGFVLVWLLEDGIAGMVASEGMCRFAALELKEEELQGLMIVEDSNLSSFIPVAYSVSVVIYSLPYFWVRKRMPRFARDLISSMSRDKEVIIQLLVKQGRKKGKGRNKIEIKRIEKEANRQVCFSKRRQGLFKKANELCTLCGAEVAIIVFSIAGKPYSFGHPSVNHVLQRFINVPSTSEARSAATTSFEPMNEELVYLCKKLEEERNKGRALKVAQKALSPVSNSFWWDINLNLMGMEELTEYEKVLLELQAIISQLAQQSRCHAPEALMRQIDGSYMAEVGKADYLLLKQ</sequence>
<evidence type="ECO:0000313" key="8">
    <source>
        <dbReference type="EMBL" id="PKU85146.1"/>
    </source>
</evidence>
<reference evidence="8 9" key="1">
    <citation type="journal article" date="2016" name="Sci. Rep.">
        <title>The Dendrobium catenatum Lindl. genome sequence provides insights into polysaccharide synthase, floral development and adaptive evolution.</title>
        <authorList>
            <person name="Zhang G.Q."/>
            <person name="Xu Q."/>
            <person name="Bian C."/>
            <person name="Tsai W.C."/>
            <person name="Yeh C.M."/>
            <person name="Liu K.W."/>
            <person name="Yoshida K."/>
            <person name="Zhang L.S."/>
            <person name="Chang S.B."/>
            <person name="Chen F."/>
            <person name="Shi Y."/>
            <person name="Su Y.Y."/>
            <person name="Zhang Y.Q."/>
            <person name="Chen L.J."/>
            <person name="Yin Y."/>
            <person name="Lin M."/>
            <person name="Huang H."/>
            <person name="Deng H."/>
            <person name="Wang Z.W."/>
            <person name="Zhu S.L."/>
            <person name="Zhao X."/>
            <person name="Deng C."/>
            <person name="Niu S.C."/>
            <person name="Huang J."/>
            <person name="Wang M."/>
            <person name="Liu G.H."/>
            <person name="Yang H.J."/>
            <person name="Xiao X.J."/>
            <person name="Hsiao Y.Y."/>
            <person name="Wu W.L."/>
            <person name="Chen Y.Y."/>
            <person name="Mitsuda N."/>
            <person name="Ohme-Takagi M."/>
            <person name="Luo Y.B."/>
            <person name="Van de Peer Y."/>
            <person name="Liu Z.J."/>
        </authorList>
    </citation>
    <scope>NUCLEOTIDE SEQUENCE [LARGE SCALE GENOMIC DNA]</scope>
    <source>
        <tissue evidence="8">The whole plant</tissue>
    </source>
</reference>
<evidence type="ECO:0000256" key="3">
    <source>
        <dbReference type="ARBA" id="ARBA00023125"/>
    </source>
</evidence>
<comment type="subcellular location">
    <subcellularLocation>
        <location evidence="1">Nucleus</location>
    </subcellularLocation>
</comment>
<dbReference type="FunFam" id="3.40.1810.10:FF:000006">
    <property type="entry name" value="Agamous-like MADS-box protein AGL62"/>
    <property type="match status" value="1"/>
</dbReference>
<feature type="transmembrane region" description="Helical" evidence="6">
    <location>
        <begin position="98"/>
        <end position="114"/>
    </location>
</feature>
<keyword evidence="5" id="KW-0539">Nucleus</keyword>
<evidence type="ECO:0000313" key="9">
    <source>
        <dbReference type="Proteomes" id="UP000233837"/>
    </source>
</evidence>
<dbReference type="GO" id="GO:0005634">
    <property type="term" value="C:nucleus"/>
    <property type="evidence" value="ECO:0007669"/>
    <property type="project" value="UniProtKB-SubCell"/>
</dbReference>
<evidence type="ECO:0000259" key="7">
    <source>
        <dbReference type="PROSITE" id="PS50066"/>
    </source>
</evidence>
<dbReference type="PRINTS" id="PR00404">
    <property type="entry name" value="MADSDOMAIN"/>
</dbReference>